<feature type="signal peptide" evidence="1">
    <location>
        <begin position="1"/>
        <end position="28"/>
    </location>
</feature>
<name>A0ABQ1MD42_9SPHI</name>
<gene>
    <name evidence="2" type="ORF">GCM10011386_33220</name>
</gene>
<evidence type="ECO:0000256" key="1">
    <source>
        <dbReference type="SAM" id="SignalP"/>
    </source>
</evidence>
<sequence length="64" mass="6982">MKRKTQTHALAVLGMAILASAPFLQSIANDPAKADYAAAVASKDQPKEDDDDFNGIRFKLFFPN</sequence>
<dbReference type="Proteomes" id="UP000597338">
    <property type="component" value="Unassembled WGS sequence"/>
</dbReference>
<feature type="chain" id="PRO_5046337836" evidence="1">
    <location>
        <begin position="29"/>
        <end position="64"/>
    </location>
</feature>
<reference evidence="3" key="1">
    <citation type="journal article" date="2019" name="Int. J. Syst. Evol. Microbiol.">
        <title>The Global Catalogue of Microorganisms (GCM) 10K type strain sequencing project: providing services to taxonomists for standard genome sequencing and annotation.</title>
        <authorList>
            <consortium name="The Broad Institute Genomics Platform"/>
            <consortium name="The Broad Institute Genome Sequencing Center for Infectious Disease"/>
            <person name="Wu L."/>
            <person name="Ma J."/>
        </authorList>
    </citation>
    <scope>NUCLEOTIDE SEQUENCE [LARGE SCALE GENOMIC DNA]</scope>
    <source>
        <strain evidence="3">CGMCC 1.15342</strain>
    </source>
</reference>
<dbReference type="EMBL" id="BMIK01000013">
    <property type="protein sequence ID" value="GGC38471.1"/>
    <property type="molecule type" value="Genomic_DNA"/>
</dbReference>
<evidence type="ECO:0000313" key="3">
    <source>
        <dbReference type="Proteomes" id="UP000597338"/>
    </source>
</evidence>
<protein>
    <submittedName>
        <fullName evidence="2">Uncharacterized protein</fullName>
    </submittedName>
</protein>
<dbReference type="RefSeq" id="WP_188752582.1">
    <property type="nucleotide sequence ID" value="NZ_BMIK01000013.1"/>
</dbReference>
<keyword evidence="1" id="KW-0732">Signal</keyword>
<comment type="caution">
    <text evidence="2">The sequence shown here is derived from an EMBL/GenBank/DDBJ whole genome shotgun (WGS) entry which is preliminary data.</text>
</comment>
<proteinExistence type="predicted"/>
<organism evidence="2 3">
    <name type="scientific">Parapedobacter defluvii</name>
    <dbReference type="NCBI Taxonomy" id="2045106"/>
    <lineage>
        <taxon>Bacteria</taxon>
        <taxon>Pseudomonadati</taxon>
        <taxon>Bacteroidota</taxon>
        <taxon>Sphingobacteriia</taxon>
        <taxon>Sphingobacteriales</taxon>
        <taxon>Sphingobacteriaceae</taxon>
        <taxon>Parapedobacter</taxon>
    </lineage>
</organism>
<evidence type="ECO:0000313" key="2">
    <source>
        <dbReference type="EMBL" id="GGC38471.1"/>
    </source>
</evidence>
<accession>A0ABQ1MD42</accession>
<keyword evidence="3" id="KW-1185">Reference proteome</keyword>